<dbReference type="AlphaFoldDB" id="A0A813UMM2"/>
<sequence>MITDDDDGPPQLSAETLKVLQEWQQEQQQNKATDEPKEDWHLSQFWYNKETATRLMNEVIAILPQYGKCACIACPTVWSLMHKEYPEIENILFEYDIRFAANNKSFIKYDYNDDDRIEEIYAPWKHSFDVLIVDPPFLSRECFEKVSRLVKFIGKPTPQCKHIICTGTIQEENVKECFPGAYRVAFQPRHERNLMNPFACFVDYETKTLNTE</sequence>
<dbReference type="PANTHER" id="PTHR13200">
    <property type="entry name" value="EEF1A LYSINE METHYLTRANSFERASE 1"/>
    <property type="match status" value="1"/>
</dbReference>
<dbReference type="InterPro" id="IPR002052">
    <property type="entry name" value="DNA_methylase_N6_adenine_CS"/>
</dbReference>
<dbReference type="EMBL" id="CAJNOL010000081">
    <property type="protein sequence ID" value="CAF0825496.1"/>
    <property type="molecule type" value="Genomic_DNA"/>
</dbReference>
<evidence type="ECO:0000256" key="5">
    <source>
        <dbReference type="HAMAP-Rule" id="MF_03187"/>
    </source>
</evidence>
<evidence type="ECO:0000256" key="1">
    <source>
        <dbReference type="ARBA" id="ARBA00004496"/>
    </source>
</evidence>
<dbReference type="Proteomes" id="UP000663823">
    <property type="component" value="Unassembled WGS sequence"/>
</dbReference>
<evidence type="ECO:0000256" key="3">
    <source>
        <dbReference type="ARBA" id="ARBA00022603"/>
    </source>
</evidence>
<dbReference type="OrthoDB" id="206354at2759"/>
<evidence type="ECO:0000313" key="8">
    <source>
        <dbReference type="EMBL" id="CAF0826796.1"/>
    </source>
</evidence>
<dbReference type="EMBL" id="CAJNOL010000082">
    <property type="protein sequence ID" value="CAF0826796.1"/>
    <property type="molecule type" value="Genomic_DNA"/>
</dbReference>
<dbReference type="Proteomes" id="UP000663882">
    <property type="component" value="Unassembled WGS sequence"/>
</dbReference>
<dbReference type="PROSITE" id="PS00092">
    <property type="entry name" value="N6_MTASE"/>
    <property type="match status" value="1"/>
</dbReference>
<comment type="function">
    <text evidence="5">S-adenosyl-L-methionine-dependent protein-lysine N-methyltransferase that methylates elongation factor 1-alpha.</text>
</comment>
<accession>A0A813UMM2</accession>
<dbReference type="Proteomes" id="UP000663874">
    <property type="component" value="Unassembled WGS sequence"/>
</dbReference>
<keyword evidence="13" id="KW-1185">Reference proteome</keyword>
<evidence type="ECO:0000313" key="12">
    <source>
        <dbReference type="EMBL" id="CAF3887816.1"/>
    </source>
</evidence>
<dbReference type="EC" id="2.1.1.-" evidence="5"/>
<comment type="caution">
    <text evidence="7">The sequence shown here is derived from an EMBL/GenBank/DDBJ whole genome shotgun (WGS) entry which is preliminary data.</text>
</comment>
<comment type="subcellular location">
    <subcellularLocation>
        <location evidence="1 5">Cytoplasm</location>
    </subcellularLocation>
</comment>
<evidence type="ECO:0000256" key="4">
    <source>
        <dbReference type="ARBA" id="ARBA00022679"/>
    </source>
</evidence>
<dbReference type="Proteomes" id="UP000663854">
    <property type="component" value="Unassembled WGS sequence"/>
</dbReference>
<organism evidence="7 13">
    <name type="scientific">Rotaria sordida</name>
    <dbReference type="NCBI Taxonomy" id="392033"/>
    <lineage>
        <taxon>Eukaryota</taxon>
        <taxon>Metazoa</taxon>
        <taxon>Spiralia</taxon>
        <taxon>Gnathifera</taxon>
        <taxon>Rotifera</taxon>
        <taxon>Eurotatoria</taxon>
        <taxon>Bdelloidea</taxon>
        <taxon>Philodinida</taxon>
        <taxon>Philodinidae</taxon>
        <taxon>Rotaria</taxon>
    </lineage>
</organism>
<evidence type="ECO:0000313" key="9">
    <source>
        <dbReference type="EMBL" id="CAF0834577.1"/>
    </source>
</evidence>
<evidence type="ECO:0000313" key="11">
    <source>
        <dbReference type="EMBL" id="CAF3658706.1"/>
    </source>
</evidence>
<proteinExistence type="inferred from homology"/>
<evidence type="ECO:0000313" key="6">
    <source>
        <dbReference type="EMBL" id="CAF0800621.1"/>
    </source>
</evidence>
<evidence type="ECO:0000313" key="7">
    <source>
        <dbReference type="EMBL" id="CAF0825496.1"/>
    </source>
</evidence>
<evidence type="ECO:0000313" key="13">
    <source>
        <dbReference type="Proteomes" id="UP000663870"/>
    </source>
</evidence>
<dbReference type="GO" id="GO:0016279">
    <property type="term" value="F:protein-lysine N-methyltransferase activity"/>
    <property type="evidence" value="ECO:0007669"/>
    <property type="project" value="UniProtKB-UniRule"/>
</dbReference>
<evidence type="ECO:0000313" key="10">
    <source>
        <dbReference type="EMBL" id="CAF0914301.1"/>
    </source>
</evidence>
<gene>
    <name evidence="12" type="ORF">FNK824_LOCUS19893</name>
    <name evidence="7" type="ORF">JXQ802_LOCUS5422</name>
    <name evidence="8" type="ORF">JXQ802_LOCUS5483</name>
    <name evidence="11" type="ORF">OTI717_LOCUS9793</name>
    <name evidence="9" type="ORF">PYM288_LOCUS6256</name>
    <name evidence="6" type="ORF">RFH988_LOCUS3902</name>
    <name evidence="10" type="ORF">SEV965_LOCUS6311</name>
</gene>
<comment type="similarity">
    <text evidence="5">Belongs to the class I-like SAM-binding methyltransferase superfamily. EFM5 family.</text>
</comment>
<dbReference type="InterPro" id="IPR041370">
    <property type="entry name" value="Mlase_EEF1AKMT1/ZCCHC4"/>
</dbReference>
<keyword evidence="4 5" id="KW-0808">Transferase</keyword>
<reference evidence="7" key="1">
    <citation type="submission" date="2021-02" db="EMBL/GenBank/DDBJ databases">
        <authorList>
            <person name="Nowell W R."/>
        </authorList>
    </citation>
    <scope>NUCLEOTIDE SEQUENCE</scope>
</reference>
<dbReference type="EMBL" id="CAJNOH010000069">
    <property type="protein sequence ID" value="CAF0834577.1"/>
    <property type="molecule type" value="Genomic_DNA"/>
</dbReference>
<dbReference type="Proteomes" id="UP000663870">
    <property type="component" value="Unassembled WGS sequence"/>
</dbReference>
<name>A0A813UMM2_9BILA</name>
<dbReference type="EMBL" id="CAJNOU010000205">
    <property type="protein sequence ID" value="CAF0914301.1"/>
    <property type="molecule type" value="Genomic_DNA"/>
</dbReference>
<dbReference type="GO" id="GO:0003676">
    <property type="term" value="F:nucleic acid binding"/>
    <property type="evidence" value="ECO:0007669"/>
    <property type="project" value="InterPro"/>
</dbReference>
<dbReference type="InterPro" id="IPR019369">
    <property type="entry name" value="Efm5/EEF1AKMT1"/>
</dbReference>
<dbReference type="GO" id="GO:0005737">
    <property type="term" value="C:cytoplasm"/>
    <property type="evidence" value="ECO:0007669"/>
    <property type="project" value="UniProtKB-SubCell"/>
</dbReference>
<protein>
    <recommendedName>
        <fullName evidence="5">Protein-lysine N-methyltransferase FNK824_LOCUS19893</fullName>
        <ecNumber evidence="5">2.1.1.-</ecNumber>
    </recommendedName>
</protein>
<dbReference type="Pfam" id="PF10237">
    <property type="entry name" value="N6-adenineMlase"/>
    <property type="match status" value="1"/>
</dbReference>
<dbReference type="GO" id="GO:0032259">
    <property type="term" value="P:methylation"/>
    <property type="evidence" value="ECO:0007669"/>
    <property type="project" value="UniProtKB-KW"/>
</dbReference>
<keyword evidence="2 5" id="KW-0963">Cytoplasm</keyword>
<dbReference type="HAMAP" id="MF_03187">
    <property type="entry name" value="Methyltr_EFM5"/>
    <property type="match status" value="1"/>
</dbReference>
<dbReference type="EMBL" id="CAJOBE010003558">
    <property type="protein sequence ID" value="CAF3887816.1"/>
    <property type="molecule type" value="Genomic_DNA"/>
</dbReference>
<dbReference type="EMBL" id="CAJOAX010000849">
    <property type="protein sequence ID" value="CAF3658706.1"/>
    <property type="molecule type" value="Genomic_DNA"/>
</dbReference>
<dbReference type="Proteomes" id="UP000663889">
    <property type="component" value="Unassembled WGS sequence"/>
</dbReference>
<keyword evidence="3 5" id="KW-0489">Methyltransferase</keyword>
<dbReference type="PANTHER" id="PTHR13200:SF0">
    <property type="entry name" value="EEF1A LYSINE METHYLTRANSFERASE 1"/>
    <property type="match status" value="1"/>
</dbReference>
<dbReference type="EMBL" id="CAJNOO010000098">
    <property type="protein sequence ID" value="CAF0800621.1"/>
    <property type="molecule type" value="Genomic_DNA"/>
</dbReference>
<evidence type="ECO:0000256" key="2">
    <source>
        <dbReference type="ARBA" id="ARBA00022490"/>
    </source>
</evidence>